<name>D2I4N9_AILME</name>
<dbReference type="InterPro" id="IPR013761">
    <property type="entry name" value="SAM/pointed_sf"/>
</dbReference>
<keyword evidence="2" id="KW-0804">Transcription</keyword>
<evidence type="ECO:0000256" key="3">
    <source>
        <dbReference type="ARBA" id="ARBA00023242"/>
    </source>
</evidence>
<dbReference type="Pfam" id="PF07647">
    <property type="entry name" value="SAM_2"/>
    <property type="match status" value="1"/>
</dbReference>
<gene>
    <name evidence="6" type="ORF">PANDA_020579</name>
</gene>
<dbReference type="Gene3D" id="1.10.150.50">
    <property type="entry name" value="Transcription Factor, Ets-1"/>
    <property type="match status" value="1"/>
</dbReference>
<sequence>MSKGILQVHPPICDCPGCRISSPVNRGRLADKRTVALPTARVLKKELTPSFSPSDGDSDGSGPACGLRPGLKQEDTPHVRIMKRRVHTHWDVNISFRETSCSQDSNLPTLISSVHRSRHLVMPEHQSRCEFQRGGVEIGLGAAGDLLGKRLGRSPHISSDCPLEKKARSKSPQETLLLPERGPSMAPEDHYRRLVSALSEASTFEDPQRLYHLGLPSHGILASGSPLTTTPPPHSPFRQEVAAAAVRSPGGLEVHLPSSTAGQRRKQGLAQHREGTVPAGTPSFSERELSQPPPLLSPQNAPHIALGPHLRPPFLGVPSALCQTPGYGFLPPAQAEMLARQQELLRKQNLARLEMSAELLRQKELESAHRPQLLAPEAVLRPSDGAEELQRRGAMLVLRHSSAPLAPRKGVPSPASAHSSESKETTGAGLWAQDGSEDEPPKDSEGEDPEMVAAGGQGPNLGQAPTGGASPEGKGLLSGSMLPPPLPLGLPYAVSPYLHTGTMGGLFMDGEEATAPEDLSKWTVDDVCSFVGGLSGCGEYAPVFREQGIDGETLPLLTEEHLLTTMGLKLGPALKIRAQVAKRLGRVFYMASFPVALPLQPPTLRAPERELTSGEQPLSPATAPSPYGGGHPPAGQASPKQENGTVALLPGPAEPPQPLC</sequence>
<evidence type="ECO:0000313" key="6">
    <source>
        <dbReference type="EMBL" id="EFB22362.1"/>
    </source>
</evidence>
<accession>D2I4N9</accession>
<keyword evidence="1" id="KW-0805">Transcription regulation</keyword>
<evidence type="ECO:0000256" key="1">
    <source>
        <dbReference type="ARBA" id="ARBA00023015"/>
    </source>
</evidence>
<dbReference type="PANTHER" id="PTHR10417:SF15">
    <property type="entry name" value="STERILE ALPHA MOTIF DOMAIN-CONTAINING 11"/>
    <property type="match status" value="1"/>
</dbReference>
<feature type="region of interest" description="Disordered" evidence="4">
    <location>
        <begin position="607"/>
        <end position="660"/>
    </location>
</feature>
<dbReference type="PANTHER" id="PTHR10417">
    <property type="entry name" value="GLUCOCORTICOID MODULATORY ELEMENT-BINDING PROTEIN"/>
    <property type="match status" value="1"/>
</dbReference>
<dbReference type="EMBL" id="GL194524">
    <property type="protein sequence ID" value="EFB22362.1"/>
    <property type="molecule type" value="Genomic_DNA"/>
</dbReference>
<reference evidence="6" key="1">
    <citation type="journal article" date="2010" name="Nature">
        <title>The sequence and de novo assembly of the giant panda genome.</title>
        <authorList>
            <person name="Li R."/>
            <person name="Fan W."/>
            <person name="Tian G."/>
            <person name="Zhu H."/>
            <person name="He L."/>
            <person name="Cai J."/>
            <person name="Huang Q."/>
            <person name="Cai Q."/>
            <person name="Li B."/>
            <person name="Bai Y."/>
            <person name="Zhang Z."/>
            <person name="Zhang Y."/>
            <person name="Wang W."/>
            <person name="Li J."/>
            <person name="Wei F."/>
            <person name="Li H."/>
            <person name="Jian M."/>
            <person name="Li J."/>
            <person name="Zhang Z."/>
            <person name="Nielsen R."/>
            <person name="Li D."/>
            <person name="Gu W."/>
            <person name="Yang Z."/>
            <person name="Xuan Z."/>
            <person name="Ryder O.A."/>
            <person name="Leung F.C."/>
            <person name="Zhou Y."/>
            <person name="Cao J."/>
            <person name="Sun X."/>
            <person name="Fu Y."/>
            <person name="Fang X."/>
            <person name="Guo X."/>
            <person name="Wang B."/>
            <person name="Hou R."/>
            <person name="Shen F."/>
            <person name="Mu B."/>
            <person name="Ni P."/>
            <person name="Lin R."/>
            <person name="Qian W."/>
            <person name="Wang G."/>
            <person name="Yu C."/>
            <person name="Nie W."/>
            <person name="Wang J."/>
            <person name="Wu Z."/>
            <person name="Liang H."/>
            <person name="Min J."/>
            <person name="Wu Q."/>
            <person name="Cheng S."/>
            <person name="Ruan J."/>
            <person name="Wang M."/>
            <person name="Shi Z."/>
            <person name="Wen M."/>
            <person name="Liu B."/>
            <person name="Ren X."/>
            <person name="Zheng H."/>
            <person name="Dong D."/>
            <person name="Cook K."/>
            <person name="Shan G."/>
            <person name="Zhang H."/>
            <person name="Kosiol C."/>
            <person name="Xie X."/>
            <person name="Lu Z."/>
            <person name="Zheng H."/>
            <person name="Li Y."/>
            <person name="Steiner C.C."/>
            <person name="Lam T.T."/>
            <person name="Lin S."/>
            <person name="Zhang Q."/>
            <person name="Li G."/>
            <person name="Tian J."/>
            <person name="Gong T."/>
            <person name="Liu H."/>
            <person name="Zhang D."/>
            <person name="Fang L."/>
            <person name="Ye C."/>
            <person name="Zhang J."/>
            <person name="Hu W."/>
            <person name="Xu A."/>
            <person name="Ren Y."/>
            <person name="Zhang G."/>
            <person name="Bruford M.W."/>
            <person name="Li Q."/>
            <person name="Ma L."/>
            <person name="Guo Y."/>
            <person name="An N."/>
            <person name="Hu Y."/>
            <person name="Zheng Y."/>
            <person name="Shi Y."/>
            <person name="Li Z."/>
            <person name="Liu Q."/>
            <person name="Chen Y."/>
            <person name="Zhao J."/>
            <person name="Qu N."/>
            <person name="Zhao S."/>
            <person name="Tian F."/>
            <person name="Wang X."/>
            <person name="Wang H."/>
            <person name="Xu L."/>
            <person name="Liu X."/>
            <person name="Vinar T."/>
            <person name="Wang Y."/>
            <person name="Lam T.W."/>
            <person name="Yiu S.M."/>
            <person name="Liu S."/>
            <person name="Zhang H."/>
            <person name="Li D."/>
            <person name="Huang Y."/>
            <person name="Wang X."/>
            <person name="Yang G."/>
            <person name="Jiang Z."/>
            <person name="Wang J."/>
            <person name="Qin N."/>
            <person name="Li L."/>
            <person name="Li J."/>
            <person name="Bolund L."/>
            <person name="Kristiansen K."/>
            <person name="Wong G.K."/>
            <person name="Olson M."/>
            <person name="Zhang X."/>
            <person name="Li S."/>
            <person name="Yang H."/>
            <person name="Wang J."/>
            <person name="Wang J."/>
        </authorList>
    </citation>
    <scope>NUCLEOTIDE SEQUENCE [LARGE SCALE GENOMIC DNA]</scope>
</reference>
<dbReference type="PROSITE" id="PS50105">
    <property type="entry name" value="SAM_DOMAIN"/>
    <property type="match status" value="1"/>
</dbReference>
<organism evidence="6">
    <name type="scientific">Ailuropoda melanoleuca</name>
    <name type="common">Giant panda</name>
    <dbReference type="NCBI Taxonomy" id="9646"/>
    <lineage>
        <taxon>Eukaryota</taxon>
        <taxon>Metazoa</taxon>
        <taxon>Chordata</taxon>
        <taxon>Craniata</taxon>
        <taxon>Vertebrata</taxon>
        <taxon>Euteleostomi</taxon>
        <taxon>Mammalia</taxon>
        <taxon>Eutheria</taxon>
        <taxon>Laurasiatheria</taxon>
        <taxon>Carnivora</taxon>
        <taxon>Caniformia</taxon>
        <taxon>Ursidae</taxon>
        <taxon>Ailuropoda</taxon>
    </lineage>
</organism>
<feature type="region of interest" description="Disordered" evidence="4">
    <location>
        <begin position="400"/>
        <end position="480"/>
    </location>
</feature>
<dbReference type="SUPFAM" id="SSF47769">
    <property type="entry name" value="SAM/Pointed domain"/>
    <property type="match status" value="1"/>
</dbReference>
<evidence type="ECO:0000259" key="5">
    <source>
        <dbReference type="PROSITE" id="PS50105"/>
    </source>
</evidence>
<dbReference type="SMART" id="SM00454">
    <property type="entry name" value="SAM"/>
    <property type="match status" value="1"/>
</dbReference>
<dbReference type="CDD" id="cd09579">
    <property type="entry name" value="SAM_Samd7_11"/>
    <property type="match status" value="1"/>
</dbReference>
<evidence type="ECO:0000256" key="2">
    <source>
        <dbReference type="ARBA" id="ARBA00023163"/>
    </source>
</evidence>
<dbReference type="InterPro" id="IPR001660">
    <property type="entry name" value="SAM"/>
</dbReference>
<feature type="region of interest" description="Disordered" evidence="4">
    <location>
        <begin position="46"/>
        <end position="76"/>
    </location>
</feature>
<dbReference type="InParanoid" id="D2I4N9"/>
<feature type="domain" description="SAM" evidence="5">
    <location>
        <begin position="522"/>
        <end position="568"/>
    </location>
</feature>
<proteinExistence type="predicted"/>
<feature type="region of interest" description="Disordered" evidence="4">
    <location>
        <begin position="155"/>
        <end position="187"/>
    </location>
</feature>
<feature type="region of interest" description="Disordered" evidence="4">
    <location>
        <begin position="245"/>
        <end position="301"/>
    </location>
</feature>
<dbReference type="AlphaFoldDB" id="D2I4N9"/>
<protein>
    <recommendedName>
        <fullName evidence="5">SAM domain-containing protein</fullName>
    </recommendedName>
</protein>
<keyword evidence="3" id="KW-0539">Nucleus</keyword>
<evidence type="ECO:0000256" key="4">
    <source>
        <dbReference type="SAM" id="MobiDB-lite"/>
    </source>
</evidence>
<feature type="non-terminal residue" evidence="6">
    <location>
        <position position="660"/>
    </location>
</feature>